<organism evidence="1 2">
    <name type="scientific">Euhalothece natronophila Z-M001</name>
    <dbReference type="NCBI Taxonomy" id="522448"/>
    <lineage>
        <taxon>Bacteria</taxon>
        <taxon>Bacillati</taxon>
        <taxon>Cyanobacteriota</taxon>
        <taxon>Cyanophyceae</taxon>
        <taxon>Oscillatoriophycideae</taxon>
        <taxon>Chroococcales</taxon>
        <taxon>Halothecacae</taxon>
        <taxon>Halothece cluster</taxon>
        <taxon>Euhalothece</taxon>
    </lineage>
</organism>
<proteinExistence type="predicted"/>
<evidence type="ECO:0000313" key="1">
    <source>
        <dbReference type="EMBL" id="QDZ39900.1"/>
    </source>
</evidence>
<keyword evidence="2" id="KW-1185">Reference proteome</keyword>
<dbReference type="RefSeq" id="WP_146295496.1">
    <property type="nucleotide sequence ID" value="NZ_CP042326.1"/>
</dbReference>
<dbReference type="AlphaFoldDB" id="A0A5B8NNY1"/>
<dbReference type="Proteomes" id="UP000318453">
    <property type="component" value="Chromosome"/>
</dbReference>
<protein>
    <submittedName>
        <fullName evidence="1">Uncharacterized protein</fullName>
    </submittedName>
</protein>
<sequence length="221" mass="23306">MTDLYLGSIPATIDVQIDPEIGSIDDADNAVTSLDLGFPIATPAGRGNTTLLEERIAQAVGQADFSNESDIISLVKSFGEINSPLGQAQVTGAATFDTGKELSAVAGQATLARGQVLADRGGLTGRDFSIIPSFPFIEVEQVFRPLTIDPTVENGVLTELDLDFAFSSEFLSRDSKDLLEGAIADVVANNFDTDRESDVISLVKAFTEESAGSSEEVVGLE</sequence>
<gene>
    <name evidence="1" type="ORF">FRE64_08065</name>
</gene>
<reference evidence="1" key="1">
    <citation type="submission" date="2019-08" db="EMBL/GenBank/DDBJ databases">
        <title>Carotenoids and Carotenoid Binding Proteins in the Halophilic Cyanobacterium Euhalothece sp. ZM00.</title>
        <authorList>
            <person name="Cho S.M."/>
            <person name="Song J.Y."/>
            <person name="Park Y.-I."/>
        </authorList>
    </citation>
    <scope>NUCLEOTIDE SEQUENCE [LARGE SCALE GENOMIC DNA]</scope>
    <source>
        <strain evidence="1">Z-M001</strain>
    </source>
</reference>
<accession>A0A5B8NNY1</accession>
<name>A0A5B8NNY1_9CHRO</name>
<evidence type="ECO:0000313" key="2">
    <source>
        <dbReference type="Proteomes" id="UP000318453"/>
    </source>
</evidence>
<dbReference type="EMBL" id="CP042326">
    <property type="protein sequence ID" value="QDZ39900.1"/>
    <property type="molecule type" value="Genomic_DNA"/>
</dbReference>
<dbReference type="KEGG" id="enn:FRE64_08065"/>